<sequence>MTELIVNGDAEQGLTGWLTVAGTPAAIRYDRGDGYPGAGDPGPANRGTQFFGGGTSPRSTLRQSVTMPRRAASFTVSAWLGGYAGQQDGAQLTVEFLDCDGIPRGAVVLGPLTASERGSATGLFERTARGTVPPGSRRAVVTLLMTRAGSGTSNDGYADNISLTVTGGR</sequence>
<accession>A0A563ERF1</accession>
<evidence type="ECO:0000313" key="2">
    <source>
        <dbReference type="EMBL" id="TWP50240.1"/>
    </source>
</evidence>
<dbReference type="AlphaFoldDB" id="A0A563ERF1"/>
<protein>
    <submittedName>
        <fullName evidence="2">Phosphoesterase</fullName>
    </submittedName>
</protein>
<dbReference type="OrthoDB" id="345880at2"/>
<evidence type="ECO:0000313" key="3">
    <source>
        <dbReference type="Proteomes" id="UP000316639"/>
    </source>
</evidence>
<name>A0A563ERF1_9PSEU</name>
<reference evidence="2 3" key="1">
    <citation type="submission" date="2019-07" db="EMBL/GenBank/DDBJ databases">
        <title>Lentzea xizangensis sp. nov., isolated from Qinghai-Tibetan Plateau Soils.</title>
        <authorList>
            <person name="Huang J."/>
        </authorList>
    </citation>
    <scope>NUCLEOTIDE SEQUENCE [LARGE SCALE GENOMIC DNA]</scope>
    <source>
        <strain evidence="2 3">FXJ1.1311</strain>
    </source>
</reference>
<gene>
    <name evidence="2" type="ORF">FKR81_21280</name>
</gene>
<dbReference type="Gene3D" id="2.60.120.260">
    <property type="entry name" value="Galactose-binding domain-like"/>
    <property type="match status" value="1"/>
</dbReference>
<dbReference type="EMBL" id="VOBR01000013">
    <property type="protein sequence ID" value="TWP50240.1"/>
    <property type="molecule type" value="Genomic_DNA"/>
</dbReference>
<feature type="region of interest" description="Disordered" evidence="1">
    <location>
        <begin position="33"/>
        <end position="61"/>
    </location>
</feature>
<proteinExistence type="predicted"/>
<organism evidence="2 3">
    <name type="scientific">Lentzea tibetensis</name>
    <dbReference type="NCBI Taxonomy" id="2591470"/>
    <lineage>
        <taxon>Bacteria</taxon>
        <taxon>Bacillati</taxon>
        <taxon>Actinomycetota</taxon>
        <taxon>Actinomycetes</taxon>
        <taxon>Pseudonocardiales</taxon>
        <taxon>Pseudonocardiaceae</taxon>
        <taxon>Lentzea</taxon>
    </lineage>
</organism>
<keyword evidence="3" id="KW-1185">Reference proteome</keyword>
<dbReference type="RefSeq" id="WP_146353863.1">
    <property type="nucleotide sequence ID" value="NZ_VOBR01000013.1"/>
</dbReference>
<dbReference type="Proteomes" id="UP000316639">
    <property type="component" value="Unassembled WGS sequence"/>
</dbReference>
<comment type="caution">
    <text evidence="2">The sequence shown here is derived from an EMBL/GenBank/DDBJ whole genome shotgun (WGS) entry which is preliminary data.</text>
</comment>
<evidence type="ECO:0000256" key="1">
    <source>
        <dbReference type="SAM" id="MobiDB-lite"/>
    </source>
</evidence>